<comment type="subcellular location">
    <subcellularLocation>
        <location evidence="1">Cell membrane</location>
        <topology evidence="1">Peripheral membrane protein</topology>
    </subcellularLocation>
</comment>
<evidence type="ECO:0000256" key="3">
    <source>
        <dbReference type="ARBA" id="ARBA00022448"/>
    </source>
</evidence>
<sequence length="331" mass="35523">MKPLLQLDRVSVSIPIDGDPRRVISDVSLDLAPGEALGVVGESGSGKSMTARTVMGLLPSGSSVAGAVRFDGTELYGPENQGRAGRSRTAAARRDIGMVFQDARAHLDPRQRIGDFLVETDRGGAARKAAVETLDRVGIDDAARRMRQYPHEMSGGMLQRVMIASVLLARPRLILADEPTTALDATTQAEVVSLLDELRREDGTALVFITHDLDLAATFCDRVAVIYAGCLQEVRQAELLIRAPLHPYTRGLLASRPATDSRVPRLPVVPGRPLSAFEAPPGCAFAARCAHAVDHCHQTRPALTARQGALVRCDRLAAIEAAPVPEKVNRP</sequence>
<keyword evidence="3" id="KW-0813">Transport</keyword>
<evidence type="ECO:0000259" key="8">
    <source>
        <dbReference type="PROSITE" id="PS50893"/>
    </source>
</evidence>
<keyword evidence="4" id="KW-1003">Cell membrane</keyword>
<evidence type="ECO:0000256" key="6">
    <source>
        <dbReference type="ARBA" id="ARBA00022840"/>
    </source>
</evidence>
<dbReference type="PROSITE" id="PS50893">
    <property type="entry name" value="ABC_TRANSPORTER_2"/>
    <property type="match status" value="1"/>
</dbReference>
<accession>A0ABT0ULD4</accession>
<evidence type="ECO:0000256" key="1">
    <source>
        <dbReference type="ARBA" id="ARBA00004202"/>
    </source>
</evidence>
<dbReference type="Proteomes" id="UP001431429">
    <property type="component" value="Unassembled WGS sequence"/>
</dbReference>
<evidence type="ECO:0000256" key="7">
    <source>
        <dbReference type="ARBA" id="ARBA00023136"/>
    </source>
</evidence>
<keyword evidence="6 9" id="KW-0067">ATP-binding</keyword>
<dbReference type="PANTHER" id="PTHR43297">
    <property type="entry name" value="OLIGOPEPTIDE TRANSPORT ATP-BINDING PROTEIN APPD"/>
    <property type="match status" value="1"/>
</dbReference>
<dbReference type="InterPro" id="IPR017871">
    <property type="entry name" value="ABC_transporter-like_CS"/>
</dbReference>
<dbReference type="RefSeq" id="WP_250919585.1">
    <property type="nucleotide sequence ID" value="NZ_JAMQAW010000010.1"/>
</dbReference>
<protein>
    <submittedName>
        <fullName evidence="9">ABC transporter ATP-binding protein</fullName>
    </submittedName>
</protein>
<keyword evidence="5" id="KW-0547">Nucleotide-binding</keyword>
<evidence type="ECO:0000256" key="4">
    <source>
        <dbReference type="ARBA" id="ARBA00022475"/>
    </source>
</evidence>
<evidence type="ECO:0000256" key="5">
    <source>
        <dbReference type="ARBA" id="ARBA00022741"/>
    </source>
</evidence>
<dbReference type="CDD" id="cd03257">
    <property type="entry name" value="ABC_NikE_OppD_transporters"/>
    <property type="match status" value="1"/>
</dbReference>
<keyword evidence="10" id="KW-1185">Reference proteome</keyword>
<keyword evidence="7" id="KW-0472">Membrane</keyword>
<dbReference type="Pfam" id="PF00005">
    <property type="entry name" value="ABC_tran"/>
    <property type="match status" value="1"/>
</dbReference>
<reference evidence="9" key="1">
    <citation type="submission" date="2022-06" db="EMBL/GenBank/DDBJ databases">
        <title>Genome public.</title>
        <authorList>
            <person name="Sun Q."/>
        </authorList>
    </citation>
    <scope>NUCLEOTIDE SEQUENCE</scope>
    <source>
        <strain evidence="9">CWNU-1</strain>
    </source>
</reference>
<dbReference type="InterPro" id="IPR027417">
    <property type="entry name" value="P-loop_NTPase"/>
</dbReference>
<dbReference type="Gene3D" id="3.40.50.300">
    <property type="entry name" value="P-loop containing nucleotide triphosphate hydrolases"/>
    <property type="match status" value="1"/>
</dbReference>
<dbReference type="PANTHER" id="PTHR43297:SF2">
    <property type="entry name" value="DIPEPTIDE TRANSPORT ATP-BINDING PROTEIN DPPD"/>
    <property type="match status" value="1"/>
</dbReference>
<dbReference type="InterPro" id="IPR050388">
    <property type="entry name" value="ABC_Ni/Peptide_Import"/>
</dbReference>
<dbReference type="NCBIfam" id="TIGR01727">
    <property type="entry name" value="oligo_HPY"/>
    <property type="match status" value="1"/>
</dbReference>
<organism evidence="9 10">
    <name type="scientific">Streptomyces albipurpureus</name>
    <dbReference type="NCBI Taxonomy" id="2897419"/>
    <lineage>
        <taxon>Bacteria</taxon>
        <taxon>Bacillati</taxon>
        <taxon>Actinomycetota</taxon>
        <taxon>Actinomycetes</taxon>
        <taxon>Kitasatosporales</taxon>
        <taxon>Streptomycetaceae</taxon>
        <taxon>Streptomyces</taxon>
    </lineage>
</organism>
<dbReference type="InterPro" id="IPR003593">
    <property type="entry name" value="AAA+_ATPase"/>
</dbReference>
<dbReference type="Pfam" id="PF08352">
    <property type="entry name" value="oligo_HPY"/>
    <property type="match status" value="1"/>
</dbReference>
<dbReference type="SMART" id="SM00382">
    <property type="entry name" value="AAA"/>
    <property type="match status" value="1"/>
</dbReference>
<dbReference type="EMBL" id="JAMQAW010000010">
    <property type="protein sequence ID" value="MCM2389249.1"/>
    <property type="molecule type" value="Genomic_DNA"/>
</dbReference>
<comment type="caution">
    <text evidence="9">The sequence shown here is derived from an EMBL/GenBank/DDBJ whole genome shotgun (WGS) entry which is preliminary data.</text>
</comment>
<dbReference type="SUPFAM" id="SSF52540">
    <property type="entry name" value="P-loop containing nucleoside triphosphate hydrolases"/>
    <property type="match status" value="1"/>
</dbReference>
<evidence type="ECO:0000313" key="10">
    <source>
        <dbReference type="Proteomes" id="UP001431429"/>
    </source>
</evidence>
<evidence type="ECO:0000313" key="9">
    <source>
        <dbReference type="EMBL" id="MCM2389249.1"/>
    </source>
</evidence>
<dbReference type="InterPro" id="IPR013563">
    <property type="entry name" value="Oligopep_ABC_C"/>
</dbReference>
<dbReference type="InterPro" id="IPR003439">
    <property type="entry name" value="ABC_transporter-like_ATP-bd"/>
</dbReference>
<feature type="domain" description="ABC transporter" evidence="8">
    <location>
        <begin position="5"/>
        <end position="253"/>
    </location>
</feature>
<comment type="similarity">
    <text evidence="2">Belongs to the ABC transporter superfamily.</text>
</comment>
<evidence type="ECO:0000256" key="2">
    <source>
        <dbReference type="ARBA" id="ARBA00005417"/>
    </source>
</evidence>
<name>A0ABT0ULD4_9ACTN</name>
<gene>
    <name evidence="9" type="ORF">NBG84_13240</name>
</gene>
<dbReference type="GO" id="GO:0005524">
    <property type="term" value="F:ATP binding"/>
    <property type="evidence" value="ECO:0007669"/>
    <property type="project" value="UniProtKB-KW"/>
</dbReference>
<proteinExistence type="inferred from homology"/>
<dbReference type="PROSITE" id="PS00211">
    <property type="entry name" value="ABC_TRANSPORTER_1"/>
    <property type="match status" value="1"/>
</dbReference>